<dbReference type="Gene3D" id="3.30.70.1320">
    <property type="entry name" value="Multidrug efflux transporter AcrB pore domain like"/>
    <property type="match status" value="1"/>
</dbReference>
<feature type="transmembrane region" description="Helical" evidence="9">
    <location>
        <begin position="537"/>
        <end position="556"/>
    </location>
</feature>
<feature type="transmembrane region" description="Helical" evidence="9">
    <location>
        <begin position="999"/>
        <end position="1026"/>
    </location>
</feature>
<keyword evidence="11" id="KW-1185">Reference proteome</keyword>
<dbReference type="PANTHER" id="PTHR32063">
    <property type="match status" value="1"/>
</dbReference>
<evidence type="ECO:0000256" key="7">
    <source>
        <dbReference type="ARBA" id="ARBA00022989"/>
    </source>
</evidence>
<evidence type="ECO:0000256" key="3">
    <source>
        <dbReference type="ARBA" id="ARBA00022448"/>
    </source>
</evidence>
<dbReference type="HOGENOM" id="CLU_002755_1_1_6"/>
<feature type="transmembrane region" description="Helical" evidence="9">
    <location>
        <begin position="968"/>
        <end position="987"/>
    </location>
</feature>
<dbReference type="FunFam" id="1.20.1640.10:FF:000001">
    <property type="entry name" value="Efflux pump membrane transporter"/>
    <property type="match status" value="1"/>
</dbReference>
<dbReference type="Proteomes" id="UP000005090">
    <property type="component" value="Chromosome"/>
</dbReference>
<evidence type="ECO:0000256" key="9">
    <source>
        <dbReference type="RuleBase" id="RU364070"/>
    </source>
</evidence>
<dbReference type="NCBIfam" id="NF000282">
    <property type="entry name" value="RND_permease_1"/>
    <property type="match status" value="1"/>
</dbReference>
<sequence>MISRYFIERPIFANVIAIVTVILGLVCFVNLPVSQYPPIVPPTIQVTSRYPGASAEVVAATVGIPIEQAVNGVENSLYMSSTSTSDGSYTLTITFNVGTDLNTSMALVQNLVNSALPQLPSSVQPQGVTVKKVSTDILLVVGLYSEDDRYDETFLSNYAVINLQNPLARLPGVGQIAVRGAGPYSMRVWLNPEKLRYFSLTTLDVIGAIQSQNLQVAAGQLGGPPAPVNQAFQFTVNSLGRLADVSQFENIVIKSARSESAQIVRIRDVARVELSRQSYSNFSQSSGHKAAVMPVFTLPGANALDVAEEVKQAMAKMSKDFPPGLSYEIRYDTTKFVRSAIHDVYITLFEAGILVLVVVVLFLQDWRATLVPATTVPVTLIGAFAAMALLGFGINLLTLFALILAVGIVVDDAIVIVENASFHIEQGLSPKDATIKAMQEITGPIMGITLVLASVFLPAAFLPGITGQLFRQFALIIASTAIISAINALTLKPAQCALWLRPARNKESNWFFRGFNKAYGGFEHAYVRLVSWMVRRAVAMTLLYALIIAVSVWRFAYHPTGFLPTEDQGYAMVITQLPDAASQPRVVALTEQLNRILHKTRGVDAWVTIGGLSILDSANVSNMITTFIVFEDWNKRGKDLSQDAITAHLRRELAAIEESRSIVLIPPPIRGLGQGGGFQLMVEDRQSLGLAELQKTVDEVIRAGNSQSGLRNLTSTFNARSPQLFLDIDRIKVESLDIPLNNVFSTLQTYLGSSFVNLFNKFNQVFQVYVQADAPFRAQPEDIKNLYVRNGQGEMVPLGTLLEVNRTVGPELVLRYNLYPSAQIYGTAAPGFSSGQALNLMEQLAAKTLPKGIGLDWTATSYQEKQVGKQAYFIYGLSIVLVFIVLAALYESWTSPLAVVLVVPMALVGVLLALMMRGFDNNLYTQVGLILMIGLACKNAILIVEFARQLRAEGRDAAEAAVEATRRRFRPIVMTSFAFIMGVVPLLGASEAGAASQQAIGTVVFGGMLSSTLLAIPFVPVLYVVLVRLSAWTAGLISEKSAAGEKSLK</sequence>
<feature type="transmembrane region" description="Helical" evidence="9">
    <location>
        <begin position="370"/>
        <end position="390"/>
    </location>
</feature>
<evidence type="ECO:0000313" key="10">
    <source>
        <dbReference type="EMBL" id="EIC29026.1"/>
    </source>
</evidence>
<keyword evidence="6 9" id="KW-0812">Transmembrane</keyword>
<dbReference type="PANTHER" id="PTHR32063:SF13">
    <property type="entry name" value="MULTIDRUG EFFLUX PUMP SUBUNIT ACRB-RELATED"/>
    <property type="match status" value="1"/>
</dbReference>
<accession>H8GIJ9</accession>
<dbReference type="Gene3D" id="1.20.1640.10">
    <property type="entry name" value="Multidrug efflux transporter AcrB transmembrane domain"/>
    <property type="match status" value="2"/>
</dbReference>
<dbReference type="AlphaFoldDB" id="H8GIJ9"/>
<keyword evidence="4" id="KW-1003">Cell membrane</keyword>
<dbReference type="Gene3D" id="3.30.70.1440">
    <property type="entry name" value="Multidrug efflux transporter AcrB pore domain"/>
    <property type="match status" value="1"/>
</dbReference>
<evidence type="ECO:0000256" key="5">
    <source>
        <dbReference type="ARBA" id="ARBA00022519"/>
    </source>
</evidence>
<dbReference type="Gene3D" id="3.30.2090.10">
    <property type="entry name" value="Multidrug efflux transporter AcrB TolC docking domain, DN and DC subdomains"/>
    <property type="match status" value="2"/>
</dbReference>
<evidence type="ECO:0000256" key="1">
    <source>
        <dbReference type="ARBA" id="ARBA00004429"/>
    </source>
</evidence>
<dbReference type="InterPro" id="IPR001036">
    <property type="entry name" value="Acrflvin-R"/>
</dbReference>
<proteinExistence type="inferred from homology"/>
<dbReference type="InterPro" id="IPR027463">
    <property type="entry name" value="AcrB_DN_DC_subdom"/>
</dbReference>
<dbReference type="Gene3D" id="3.30.70.1430">
    <property type="entry name" value="Multidrug efflux transporter AcrB pore domain"/>
    <property type="match status" value="2"/>
</dbReference>
<protein>
    <recommendedName>
        <fullName evidence="9">Efflux pump membrane transporter</fullName>
    </recommendedName>
</protein>
<feature type="transmembrane region" description="Helical" evidence="9">
    <location>
        <begin position="396"/>
        <end position="420"/>
    </location>
</feature>
<keyword evidence="8 9" id="KW-0472">Membrane</keyword>
<evidence type="ECO:0000256" key="4">
    <source>
        <dbReference type="ARBA" id="ARBA00022475"/>
    </source>
</evidence>
<comment type="similarity">
    <text evidence="2 9">Belongs to the resistance-nodulation-cell division (RND) (TC 2.A.6) family.</text>
</comment>
<dbReference type="SUPFAM" id="SSF82866">
    <property type="entry name" value="Multidrug efflux transporter AcrB transmembrane domain"/>
    <property type="match status" value="2"/>
</dbReference>
<dbReference type="GO" id="GO:0005886">
    <property type="term" value="C:plasma membrane"/>
    <property type="evidence" value="ECO:0007669"/>
    <property type="project" value="UniProtKB-SubCell"/>
</dbReference>
<evidence type="ECO:0000256" key="8">
    <source>
        <dbReference type="ARBA" id="ARBA00023136"/>
    </source>
</evidence>
<dbReference type="eggNOG" id="COG0841">
    <property type="taxonomic scope" value="Bacteria"/>
</dbReference>
<dbReference type="STRING" id="686340.Metal_1217"/>
<dbReference type="PRINTS" id="PR00702">
    <property type="entry name" value="ACRIFLAVINRP"/>
</dbReference>
<dbReference type="SUPFAM" id="SSF82714">
    <property type="entry name" value="Multidrug efflux transporter AcrB TolC docking domain, DN and DC subdomains"/>
    <property type="match status" value="2"/>
</dbReference>
<feature type="transmembrane region" description="Helical" evidence="9">
    <location>
        <begin position="872"/>
        <end position="890"/>
    </location>
</feature>
<keyword evidence="7 9" id="KW-1133">Transmembrane helix</keyword>
<dbReference type="FunFam" id="3.30.70.1430:FF:000001">
    <property type="entry name" value="Efflux pump membrane transporter"/>
    <property type="match status" value="1"/>
</dbReference>
<keyword evidence="3 9" id="KW-0813">Transport</keyword>
<evidence type="ECO:0000256" key="6">
    <source>
        <dbReference type="ARBA" id="ARBA00022692"/>
    </source>
</evidence>
<comment type="subcellular location">
    <subcellularLocation>
        <location evidence="1 9">Cell inner membrane</location>
        <topology evidence="1 9">Multi-pass membrane protein</topology>
    </subcellularLocation>
</comment>
<dbReference type="GO" id="GO:0015562">
    <property type="term" value="F:efflux transmembrane transporter activity"/>
    <property type="evidence" value="ECO:0007669"/>
    <property type="project" value="InterPro"/>
</dbReference>
<dbReference type="GO" id="GO:0042910">
    <property type="term" value="F:xenobiotic transmembrane transporter activity"/>
    <property type="evidence" value="ECO:0007669"/>
    <property type="project" value="TreeGrafter"/>
</dbReference>
<evidence type="ECO:0000256" key="2">
    <source>
        <dbReference type="ARBA" id="ARBA00010942"/>
    </source>
</evidence>
<organism evidence="10 11">
    <name type="scientific">Methylomicrobium album BG8</name>
    <dbReference type="NCBI Taxonomy" id="686340"/>
    <lineage>
        <taxon>Bacteria</taxon>
        <taxon>Pseudomonadati</taxon>
        <taxon>Pseudomonadota</taxon>
        <taxon>Gammaproteobacteria</taxon>
        <taxon>Methylococcales</taxon>
        <taxon>Methylococcaceae</taxon>
        <taxon>Methylomicrobium</taxon>
    </lineage>
</organism>
<reference evidence="10 11" key="1">
    <citation type="journal article" date="2013" name="Genome Announc.">
        <title>Genome Sequence of the Obligate Gammaproteobacterial Methanotroph Methylomicrobium album Strain BG8.</title>
        <authorList>
            <person name="Kits K.D."/>
            <person name="Kalyuzhnaya M.G."/>
            <person name="Klotz M.G."/>
            <person name="Jetten M.S."/>
            <person name="Op den Camp H.J."/>
            <person name="Vuilleumier S."/>
            <person name="Bringel F."/>
            <person name="Dispirito A.A."/>
            <person name="Murrell J.C."/>
            <person name="Bruce D."/>
            <person name="Cheng J.F."/>
            <person name="Copeland A."/>
            <person name="Goodwin L."/>
            <person name="Hauser L."/>
            <person name="Lajus A."/>
            <person name="Land M.L."/>
            <person name="Lapidus A."/>
            <person name="Lucas S."/>
            <person name="Medigue C."/>
            <person name="Pitluck S."/>
            <person name="Woyke T."/>
            <person name="Zeytun A."/>
            <person name="Stein L.Y."/>
        </authorList>
    </citation>
    <scope>NUCLEOTIDE SEQUENCE [LARGE SCALE GENOMIC DNA]</scope>
    <source>
        <strain evidence="10 11">BG8</strain>
    </source>
</reference>
<gene>
    <name evidence="10" type="ORF">Metal_1217</name>
</gene>
<keyword evidence="5 9" id="KW-0997">Cell inner membrane</keyword>
<feature type="transmembrane region" description="Helical" evidence="9">
    <location>
        <begin position="897"/>
        <end position="917"/>
    </location>
</feature>
<feature type="transmembrane region" description="Helical" evidence="9">
    <location>
        <begin position="473"/>
        <end position="491"/>
    </location>
</feature>
<dbReference type="RefSeq" id="WP_005370584.1">
    <property type="nucleotide sequence ID" value="NZ_CM001475.1"/>
</dbReference>
<name>H8GIJ9_METAL</name>
<feature type="transmembrane region" description="Helical" evidence="9">
    <location>
        <begin position="441"/>
        <end position="461"/>
    </location>
</feature>
<dbReference type="EMBL" id="CM001475">
    <property type="protein sequence ID" value="EIC29026.1"/>
    <property type="molecule type" value="Genomic_DNA"/>
</dbReference>
<dbReference type="SUPFAM" id="SSF82693">
    <property type="entry name" value="Multidrug efflux transporter AcrB pore domain, PN1, PN2, PC1 and PC2 subdomains"/>
    <property type="match status" value="4"/>
</dbReference>
<feature type="transmembrane region" description="Helical" evidence="9">
    <location>
        <begin position="923"/>
        <end position="947"/>
    </location>
</feature>
<feature type="transmembrane region" description="Helical" evidence="9">
    <location>
        <begin position="344"/>
        <end position="363"/>
    </location>
</feature>
<dbReference type="Pfam" id="PF00873">
    <property type="entry name" value="ACR_tran"/>
    <property type="match status" value="1"/>
</dbReference>
<dbReference type="InterPro" id="IPR004764">
    <property type="entry name" value="MdtF-like"/>
</dbReference>
<evidence type="ECO:0000313" key="11">
    <source>
        <dbReference type="Proteomes" id="UP000005090"/>
    </source>
</evidence>
<feature type="transmembrane region" description="Helical" evidence="9">
    <location>
        <begin position="12"/>
        <end position="33"/>
    </location>
</feature>
<dbReference type="NCBIfam" id="TIGR00915">
    <property type="entry name" value="2A0602"/>
    <property type="match status" value="1"/>
</dbReference>
<dbReference type="GO" id="GO:0009636">
    <property type="term" value="P:response to toxic substance"/>
    <property type="evidence" value="ECO:0007669"/>
    <property type="project" value="UniProtKB-ARBA"/>
</dbReference>